<evidence type="ECO:0000313" key="1">
    <source>
        <dbReference type="Proteomes" id="UP000095287"/>
    </source>
</evidence>
<keyword evidence="1" id="KW-1185">Reference proteome</keyword>
<name>A0A1I7ZY46_9BILA</name>
<reference evidence="2" key="1">
    <citation type="submission" date="2016-11" db="UniProtKB">
        <authorList>
            <consortium name="WormBaseParasite"/>
        </authorList>
    </citation>
    <scope>IDENTIFICATION</scope>
</reference>
<accession>A0A1I7ZY46</accession>
<dbReference type="WBParaSite" id="L893_g3077.t1">
    <property type="protein sequence ID" value="L893_g3077.t1"/>
    <property type="gene ID" value="L893_g3077"/>
</dbReference>
<protein>
    <submittedName>
        <fullName evidence="2">Transket_pyr domain-containing protein</fullName>
    </submittedName>
</protein>
<sequence length="117" mass="12877">MGSHLLIAKNVIPKAHFAKKGSQRTDIPFSLESVYPPGLKSTLREGARGHKTDPIFMAQEDCSATLGIAFSRAVNPELTLGAWSTSLSGTTDKIWVWPEDFFNAGRRRYCAHNAEAE</sequence>
<proteinExistence type="predicted"/>
<dbReference type="AlphaFoldDB" id="A0A1I7ZY46"/>
<evidence type="ECO:0000313" key="2">
    <source>
        <dbReference type="WBParaSite" id="L893_g3077.t1"/>
    </source>
</evidence>
<dbReference type="Proteomes" id="UP000095287">
    <property type="component" value="Unplaced"/>
</dbReference>
<organism evidence="1 2">
    <name type="scientific">Steinernema glaseri</name>
    <dbReference type="NCBI Taxonomy" id="37863"/>
    <lineage>
        <taxon>Eukaryota</taxon>
        <taxon>Metazoa</taxon>
        <taxon>Ecdysozoa</taxon>
        <taxon>Nematoda</taxon>
        <taxon>Chromadorea</taxon>
        <taxon>Rhabditida</taxon>
        <taxon>Tylenchina</taxon>
        <taxon>Panagrolaimomorpha</taxon>
        <taxon>Strongyloidoidea</taxon>
        <taxon>Steinernematidae</taxon>
        <taxon>Steinernema</taxon>
    </lineage>
</organism>